<dbReference type="InterPro" id="IPR009056">
    <property type="entry name" value="Cyt_c-like_dom"/>
</dbReference>
<evidence type="ECO:0000256" key="3">
    <source>
        <dbReference type="ARBA" id="ARBA00022617"/>
    </source>
</evidence>
<reference evidence="11 12" key="1">
    <citation type="submission" date="2022-03" db="EMBL/GenBank/DDBJ databases">
        <authorList>
            <person name="He Y."/>
        </authorList>
    </citation>
    <scope>NUCLEOTIDE SEQUENCE [LARGE SCALE GENOMIC DNA]</scope>
    <source>
        <strain evidence="11 12">TK19116</strain>
    </source>
</reference>
<feature type="chain" id="PRO_5045366743" evidence="9">
    <location>
        <begin position="22"/>
        <end position="112"/>
    </location>
</feature>
<feature type="domain" description="Cytochrome c" evidence="10">
    <location>
        <begin position="28"/>
        <end position="108"/>
    </location>
</feature>
<evidence type="ECO:0000256" key="8">
    <source>
        <dbReference type="PROSITE-ProRule" id="PRU00433"/>
    </source>
</evidence>
<evidence type="ECO:0000256" key="7">
    <source>
        <dbReference type="ARBA" id="ARBA00023004"/>
    </source>
</evidence>
<feature type="signal peptide" evidence="9">
    <location>
        <begin position="1"/>
        <end position="21"/>
    </location>
</feature>
<keyword evidence="4" id="KW-0679">Respiratory chain</keyword>
<comment type="caution">
    <text evidence="11">The sequence shown here is derived from an EMBL/GenBank/DDBJ whole genome shotgun (WGS) entry which is preliminary data.</text>
</comment>
<evidence type="ECO:0000313" key="12">
    <source>
        <dbReference type="Proteomes" id="UP001203945"/>
    </source>
</evidence>
<dbReference type="SUPFAM" id="SSF46626">
    <property type="entry name" value="Cytochrome c"/>
    <property type="match status" value="1"/>
</dbReference>
<evidence type="ECO:0000256" key="9">
    <source>
        <dbReference type="SAM" id="SignalP"/>
    </source>
</evidence>
<keyword evidence="3 8" id="KW-0349">Heme</keyword>
<keyword evidence="9" id="KW-0732">Signal</keyword>
<keyword evidence="2" id="KW-0813">Transport</keyword>
<dbReference type="RefSeq" id="WP_255329106.1">
    <property type="nucleotide sequence ID" value="NZ_JAKZEU010000002.1"/>
</dbReference>
<evidence type="ECO:0000256" key="2">
    <source>
        <dbReference type="ARBA" id="ARBA00022448"/>
    </source>
</evidence>
<keyword evidence="5 8" id="KW-0479">Metal-binding</keyword>
<name>A0ABT1MRZ3_9RHOB</name>
<dbReference type="InterPro" id="IPR036909">
    <property type="entry name" value="Cyt_c-like_dom_sf"/>
</dbReference>
<dbReference type="InterPro" id="IPR008168">
    <property type="entry name" value="Cyt_C_IC"/>
</dbReference>
<keyword evidence="7 8" id="KW-0408">Iron</keyword>
<protein>
    <submittedName>
        <fullName evidence="11">Cytochrome c</fullName>
    </submittedName>
</protein>
<dbReference type="Pfam" id="PF13442">
    <property type="entry name" value="Cytochrome_CBB3"/>
    <property type="match status" value="1"/>
</dbReference>
<keyword evidence="6" id="KW-0249">Electron transport</keyword>
<dbReference type="Proteomes" id="UP001203945">
    <property type="component" value="Unassembled WGS sequence"/>
</dbReference>
<keyword evidence="12" id="KW-1185">Reference proteome</keyword>
<dbReference type="EMBL" id="JAKZEU010000002">
    <property type="protein sequence ID" value="MCQ0970113.1"/>
    <property type="molecule type" value="Genomic_DNA"/>
</dbReference>
<evidence type="ECO:0000256" key="5">
    <source>
        <dbReference type="ARBA" id="ARBA00022723"/>
    </source>
</evidence>
<dbReference type="Gene3D" id="1.10.760.10">
    <property type="entry name" value="Cytochrome c-like domain"/>
    <property type="match status" value="1"/>
</dbReference>
<dbReference type="PROSITE" id="PS51007">
    <property type="entry name" value="CYTC"/>
    <property type="match status" value="1"/>
</dbReference>
<organism evidence="11 12">
    <name type="scientific">Paracoccus albicereus</name>
    <dbReference type="NCBI Taxonomy" id="2922394"/>
    <lineage>
        <taxon>Bacteria</taxon>
        <taxon>Pseudomonadati</taxon>
        <taxon>Pseudomonadota</taxon>
        <taxon>Alphaproteobacteria</taxon>
        <taxon>Rhodobacterales</taxon>
        <taxon>Paracoccaceae</taxon>
        <taxon>Paracoccus</taxon>
    </lineage>
</organism>
<evidence type="ECO:0000313" key="11">
    <source>
        <dbReference type="EMBL" id="MCQ0970113.1"/>
    </source>
</evidence>
<gene>
    <name evidence="11" type="ORF">MLD63_06695</name>
</gene>
<evidence type="ECO:0000256" key="4">
    <source>
        <dbReference type="ARBA" id="ARBA00022660"/>
    </source>
</evidence>
<evidence type="ECO:0000256" key="6">
    <source>
        <dbReference type="ARBA" id="ARBA00022982"/>
    </source>
</evidence>
<accession>A0ABT1MRZ3</accession>
<evidence type="ECO:0000256" key="1">
    <source>
        <dbReference type="ARBA" id="ARBA00001926"/>
    </source>
</evidence>
<sequence>MMTLPRVFAVLSVLFAAPLAAEEVDPAVDHEAGRAIFSETAEPQCALCHVLADAEAEGEVGPNLDELQPDLDQILKAVTSGVGVMPAFSETLTEEQIETVSAYVAEVAGGGH</sequence>
<evidence type="ECO:0000259" key="10">
    <source>
        <dbReference type="PROSITE" id="PS51007"/>
    </source>
</evidence>
<dbReference type="PRINTS" id="PR00605">
    <property type="entry name" value="CYTCHROMECIC"/>
</dbReference>
<proteinExistence type="predicted"/>
<comment type="cofactor">
    <cofactor evidence="1">
        <name>heme c</name>
        <dbReference type="ChEBI" id="CHEBI:61717"/>
    </cofactor>
</comment>